<evidence type="ECO:0000313" key="3">
    <source>
        <dbReference type="Proteomes" id="UP000503462"/>
    </source>
</evidence>
<reference evidence="2 3" key="1">
    <citation type="journal article" date="2016" name="Sci. Rep.">
        <title>Peltaster fructicola genome reveals evolution from an invasive phytopathogen to an ectophytic parasite.</title>
        <authorList>
            <person name="Xu C."/>
            <person name="Chen H."/>
            <person name="Gleason M.L."/>
            <person name="Xu J.R."/>
            <person name="Liu H."/>
            <person name="Zhang R."/>
            <person name="Sun G."/>
        </authorList>
    </citation>
    <scope>NUCLEOTIDE SEQUENCE [LARGE SCALE GENOMIC DNA]</scope>
    <source>
        <strain evidence="2 3">LNHT1506</strain>
    </source>
</reference>
<name>A0A6H0XQY1_9PEZI</name>
<accession>A0A6H0XQY1</accession>
<protein>
    <submittedName>
        <fullName evidence="2">Uncharacterized protein</fullName>
    </submittedName>
</protein>
<dbReference type="OrthoDB" id="21204at2759"/>
<keyword evidence="1" id="KW-0812">Transmembrane</keyword>
<dbReference type="AlphaFoldDB" id="A0A6H0XQY1"/>
<sequence length="328" mass="36183">MTAKSLKTLTIVFSDPAWTIGTQQTEFATLNASVAAPPVNTISIQTLSVSASTPGQDTVGLLYTPDLDPNDPCFDASRFYVPFNVTRQGSLPNEDYNLIAIAPWISSTCTLAYMQAAQSDPCNGFLLYDPNDTTSDLPPGPDDPKWDLGDDGLYKSRNKYPIYVIDGQSGSRLMQQSAQYSGNMTGVPHGSVLATAYDPRDYVRLYVDISVAFNNSLPSLWVFLLIVLGILIGTIAAIFMSIHCLQRSRRQSLRRRIISGEVDLEALGIQRLIVPQNLLDQMPIFEYGTGKLCNEAQQTFSDEKGKDRSWYDSYARTTAQYKGLISSL</sequence>
<dbReference type="EMBL" id="CP051140">
    <property type="protein sequence ID" value="QIW97047.1"/>
    <property type="molecule type" value="Genomic_DNA"/>
</dbReference>
<gene>
    <name evidence="2" type="ORF">AMS68_002565</name>
</gene>
<keyword evidence="3" id="KW-1185">Reference proteome</keyword>
<keyword evidence="1" id="KW-0472">Membrane</keyword>
<keyword evidence="1" id="KW-1133">Transmembrane helix</keyword>
<evidence type="ECO:0000256" key="1">
    <source>
        <dbReference type="SAM" id="Phobius"/>
    </source>
</evidence>
<organism evidence="2 3">
    <name type="scientific">Peltaster fructicola</name>
    <dbReference type="NCBI Taxonomy" id="286661"/>
    <lineage>
        <taxon>Eukaryota</taxon>
        <taxon>Fungi</taxon>
        <taxon>Dikarya</taxon>
        <taxon>Ascomycota</taxon>
        <taxon>Pezizomycotina</taxon>
        <taxon>Dothideomycetes</taxon>
        <taxon>Dothideomycetes incertae sedis</taxon>
        <taxon>Peltaster</taxon>
    </lineage>
</organism>
<proteinExistence type="predicted"/>
<dbReference type="Proteomes" id="UP000503462">
    <property type="component" value="Chromosome 2"/>
</dbReference>
<evidence type="ECO:0000313" key="2">
    <source>
        <dbReference type="EMBL" id="QIW97047.1"/>
    </source>
</evidence>
<feature type="transmembrane region" description="Helical" evidence="1">
    <location>
        <begin position="220"/>
        <end position="245"/>
    </location>
</feature>